<evidence type="ECO:0000259" key="4">
    <source>
        <dbReference type="PROSITE" id="PS01124"/>
    </source>
</evidence>
<dbReference type="InterPro" id="IPR009057">
    <property type="entry name" value="Homeodomain-like_sf"/>
</dbReference>
<evidence type="ECO:0000256" key="1">
    <source>
        <dbReference type="ARBA" id="ARBA00023015"/>
    </source>
</evidence>
<dbReference type="SUPFAM" id="SSF46689">
    <property type="entry name" value="Homeodomain-like"/>
    <property type="match status" value="1"/>
</dbReference>
<proteinExistence type="predicted"/>
<dbReference type="Gene3D" id="1.10.10.60">
    <property type="entry name" value="Homeodomain-like"/>
    <property type="match status" value="1"/>
</dbReference>
<keyword evidence="6" id="KW-1185">Reference proteome</keyword>
<feature type="domain" description="HTH araC/xylS-type" evidence="4">
    <location>
        <begin position="241"/>
        <end position="338"/>
    </location>
</feature>
<dbReference type="InterPro" id="IPR018060">
    <property type="entry name" value="HTH_AraC"/>
</dbReference>
<protein>
    <submittedName>
        <fullName evidence="5">AraC family transcriptional regulator</fullName>
    </submittedName>
</protein>
<sequence>MRLSTTDSPVHLIPNVILSSYSATVRSLGLDPTELLECVGLDPRCLIVPNMQVSASRATEAIELAAMKAGVTDFGIRLALARGVPDLGPLNLLLHEEPDVRSALRSLQSYLHVHSRSMRISLDEADDFPILRGSLVVAAAMAGTPQTTEMMLCGVLQTLRWLIGKDWSPAAVYFSHPAPGNPLPQKQVFGCPVEFGMSLDGLILTSADLRRQISHSPPMLRQHAESYVRALENGSRGDFAETVSGLIAAMLPTGRCSSARVARHLAMDRATLGRRLAALGKTYSSLLQETRQHLAEKFCGWNWPLADVADQLGFSSTSVFSRWFRTTYAMTPSAWRKARRSA</sequence>
<accession>A0ABY7TG85</accession>
<dbReference type="EMBL" id="CP117411">
    <property type="protein sequence ID" value="WCT72242.1"/>
    <property type="molecule type" value="Genomic_DNA"/>
</dbReference>
<dbReference type="InterPro" id="IPR020449">
    <property type="entry name" value="Tscrpt_reg_AraC-type_HTH"/>
</dbReference>
<dbReference type="Pfam" id="PF12625">
    <property type="entry name" value="Arabinose_bd"/>
    <property type="match status" value="1"/>
</dbReference>
<dbReference type="PANTHER" id="PTHR47894:SF4">
    <property type="entry name" value="HTH-TYPE TRANSCRIPTIONAL REGULATOR GADX"/>
    <property type="match status" value="1"/>
</dbReference>
<evidence type="ECO:0000313" key="6">
    <source>
        <dbReference type="Proteomes" id="UP001220395"/>
    </source>
</evidence>
<keyword evidence="2" id="KW-0238">DNA-binding</keyword>
<dbReference type="RefSeq" id="WP_273686198.1">
    <property type="nucleotide sequence ID" value="NZ_CP117411.1"/>
</dbReference>
<dbReference type="SMART" id="SM00342">
    <property type="entry name" value="HTH_ARAC"/>
    <property type="match status" value="1"/>
</dbReference>
<dbReference type="Proteomes" id="UP001220395">
    <property type="component" value="Chromosome"/>
</dbReference>
<reference evidence="5 6" key="1">
    <citation type="submission" date="2023-02" db="EMBL/GenBank/DDBJ databases">
        <title>Genome sequence of Sphingomonas naphthae.</title>
        <authorList>
            <person name="Kim S."/>
            <person name="Heo J."/>
            <person name="Kwon S.-W."/>
        </authorList>
    </citation>
    <scope>NUCLEOTIDE SEQUENCE [LARGE SCALE GENOMIC DNA]</scope>
    <source>
        <strain evidence="5 6">KACC 18716</strain>
    </source>
</reference>
<gene>
    <name evidence="5" type="ORF">PQ455_11380</name>
</gene>
<evidence type="ECO:0000256" key="2">
    <source>
        <dbReference type="ARBA" id="ARBA00023125"/>
    </source>
</evidence>
<dbReference type="PANTHER" id="PTHR47894">
    <property type="entry name" value="HTH-TYPE TRANSCRIPTIONAL REGULATOR GADX"/>
    <property type="match status" value="1"/>
</dbReference>
<keyword evidence="1" id="KW-0805">Transcription regulation</keyword>
<keyword evidence="3" id="KW-0804">Transcription</keyword>
<name>A0ABY7TG85_9SPHN</name>
<dbReference type="InterPro" id="IPR032687">
    <property type="entry name" value="AraC-type_N"/>
</dbReference>
<evidence type="ECO:0000256" key="3">
    <source>
        <dbReference type="ARBA" id="ARBA00023163"/>
    </source>
</evidence>
<dbReference type="PRINTS" id="PR00032">
    <property type="entry name" value="HTHARAC"/>
</dbReference>
<dbReference type="PROSITE" id="PS01124">
    <property type="entry name" value="HTH_ARAC_FAMILY_2"/>
    <property type="match status" value="1"/>
</dbReference>
<dbReference type="Pfam" id="PF12833">
    <property type="entry name" value="HTH_18"/>
    <property type="match status" value="1"/>
</dbReference>
<organism evidence="5 6">
    <name type="scientific">Sphingomonas naphthae</name>
    <dbReference type="NCBI Taxonomy" id="1813468"/>
    <lineage>
        <taxon>Bacteria</taxon>
        <taxon>Pseudomonadati</taxon>
        <taxon>Pseudomonadota</taxon>
        <taxon>Alphaproteobacteria</taxon>
        <taxon>Sphingomonadales</taxon>
        <taxon>Sphingomonadaceae</taxon>
        <taxon>Sphingomonas</taxon>
    </lineage>
</organism>
<evidence type="ECO:0000313" key="5">
    <source>
        <dbReference type="EMBL" id="WCT72242.1"/>
    </source>
</evidence>